<dbReference type="InterPro" id="IPR047548">
    <property type="entry name" value="Rcat_RBR_RNF14"/>
</dbReference>
<dbReference type="Pfam" id="PF26200">
    <property type="entry name" value="Rcat_RNF216"/>
    <property type="match status" value="1"/>
</dbReference>
<dbReference type="PROSITE" id="PS00518">
    <property type="entry name" value="ZF_RING_1"/>
    <property type="match status" value="1"/>
</dbReference>
<keyword evidence="9" id="KW-0862">Zinc</keyword>
<comment type="similarity">
    <text evidence="10">Belongs to the RBR family. RNF14 subfamily.</text>
</comment>
<keyword evidence="4" id="KW-0808">Transferase</keyword>
<organism evidence="16 17">
    <name type="scientific">Diplodia seriata</name>
    <dbReference type="NCBI Taxonomy" id="420778"/>
    <lineage>
        <taxon>Eukaryota</taxon>
        <taxon>Fungi</taxon>
        <taxon>Dikarya</taxon>
        <taxon>Ascomycota</taxon>
        <taxon>Pezizomycotina</taxon>
        <taxon>Dothideomycetes</taxon>
        <taxon>Dothideomycetes incertae sedis</taxon>
        <taxon>Botryosphaeriales</taxon>
        <taxon>Botryosphaeriaceae</taxon>
        <taxon>Diplodia</taxon>
    </lineage>
</organism>
<feature type="region of interest" description="Disordered" evidence="12">
    <location>
        <begin position="633"/>
        <end position="678"/>
    </location>
</feature>
<dbReference type="CDD" id="cd20354">
    <property type="entry name" value="Rcat_RBR_RNF14"/>
    <property type="match status" value="1"/>
</dbReference>
<evidence type="ECO:0000256" key="4">
    <source>
        <dbReference type="ARBA" id="ARBA00022679"/>
    </source>
</evidence>
<evidence type="ECO:0000256" key="10">
    <source>
        <dbReference type="ARBA" id="ARBA00044508"/>
    </source>
</evidence>
<dbReference type="InterPro" id="IPR017907">
    <property type="entry name" value="Znf_RING_CS"/>
</dbReference>
<dbReference type="STRING" id="420778.A0A1S8BGT9"/>
<feature type="compositionally biased region" description="Acidic residues" evidence="12">
    <location>
        <begin position="654"/>
        <end position="671"/>
    </location>
</feature>
<name>A0A1S8BGT9_9PEZI</name>
<accession>A0A1S8BGT9</accession>
<dbReference type="CDD" id="cd23134">
    <property type="entry name" value="RING-HC_ITT1-like"/>
    <property type="match status" value="1"/>
</dbReference>
<feature type="region of interest" description="Disordered" evidence="12">
    <location>
        <begin position="510"/>
        <end position="537"/>
    </location>
</feature>
<comment type="catalytic activity">
    <reaction evidence="1">
        <text>[E2 ubiquitin-conjugating enzyme]-S-ubiquitinyl-L-cysteine + [acceptor protein]-L-lysine = [E2 ubiquitin-conjugating enzyme]-L-cysteine + [acceptor protein]-N(6)-ubiquitinyl-L-lysine.</text>
        <dbReference type="EC" id="2.3.2.31"/>
    </reaction>
</comment>
<dbReference type="InterPro" id="IPR013083">
    <property type="entry name" value="Znf_RING/FYVE/PHD"/>
</dbReference>
<dbReference type="InterPro" id="IPR002867">
    <property type="entry name" value="IBR_dom"/>
</dbReference>
<dbReference type="Proteomes" id="UP000190776">
    <property type="component" value="Unassembled WGS sequence"/>
</dbReference>
<evidence type="ECO:0000259" key="15">
    <source>
        <dbReference type="PROSITE" id="PS51873"/>
    </source>
</evidence>
<evidence type="ECO:0000256" key="11">
    <source>
        <dbReference type="PROSITE-ProRule" id="PRU00175"/>
    </source>
</evidence>
<keyword evidence="7 11" id="KW-0863">Zinc-finger</keyword>
<evidence type="ECO:0000256" key="5">
    <source>
        <dbReference type="ARBA" id="ARBA00022723"/>
    </source>
</evidence>
<evidence type="ECO:0000259" key="14">
    <source>
        <dbReference type="PROSITE" id="PS50908"/>
    </source>
</evidence>
<evidence type="ECO:0000256" key="7">
    <source>
        <dbReference type="ARBA" id="ARBA00022771"/>
    </source>
</evidence>
<evidence type="ECO:0000256" key="12">
    <source>
        <dbReference type="SAM" id="MobiDB-lite"/>
    </source>
</evidence>
<dbReference type="AlphaFoldDB" id="A0A1S8BGT9"/>
<dbReference type="Gene3D" id="1.20.120.1750">
    <property type="match status" value="1"/>
</dbReference>
<dbReference type="InterPro" id="IPR016135">
    <property type="entry name" value="UBQ-conjugating_enzyme/RWD"/>
</dbReference>
<evidence type="ECO:0000256" key="3">
    <source>
        <dbReference type="ARBA" id="ARBA00012251"/>
    </source>
</evidence>
<feature type="compositionally biased region" description="Low complexity" evidence="12">
    <location>
        <begin position="585"/>
        <end position="621"/>
    </location>
</feature>
<dbReference type="OrthoDB" id="1431934at2759"/>
<dbReference type="Pfam" id="PF05773">
    <property type="entry name" value="RWD"/>
    <property type="match status" value="1"/>
</dbReference>
<proteinExistence type="inferred from homology"/>
<dbReference type="CDD" id="cd23820">
    <property type="entry name" value="RWD_RNF14"/>
    <property type="match status" value="1"/>
</dbReference>
<feature type="region of interest" description="Disordered" evidence="12">
    <location>
        <begin position="50"/>
        <end position="80"/>
    </location>
</feature>
<comment type="caution">
    <text evidence="16">The sequence shown here is derived from an EMBL/GenBank/DDBJ whole genome shotgun (WGS) entry which is preliminary data.</text>
</comment>
<evidence type="ECO:0000256" key="2">
    <source>
        <dbReference type="ARBA" id="ARBA00004906"/>
    </source>
</evidence>
<keyword evidence="5" id="KW-0479">Metal-binding</keyword>
<dbReference type="InterPro" id="IPR031127">
    <property type="entry name" value="E3_UB_ligase_RBR"/>
</dbReference>
<feature type="region of interest" description="Disordered" evidence="12">
    <location>
        <begin position="552"/>
        <end position="621"/>
    </location>
</feature>
<dbReference type="PANTHER" id="PTHR11685">
    <property type="entry name" value="RBR FAMILY RING FINGER AND IBR DOMAIN-CONTAINING"/>
    <property type="match status" value="1"/>
</dbReference>
<feature type="domain" description="RING-type" evidence="13">
    <location>
        <begin position="201"/>
        <end position="235"/>
    </location>
</feature>
<evidence type="ECO:0000259" key="13">
    <source>
        <dbReference type="PROSITE" id="PS50089"/>
    </source>
</evidence>
<feature type="region of interest" description="Disordered" evidence="12">
    <location>
        <begin position="323"/>
        <end position="348"/>
    </location>
</feature>
<dbReference type="GO" id="GO:0016567">
    <property type="term" value="P:protein ubiquitination"/>
    <property type="evidence" value="ECO:0007669"/>
    <property type="project" value="InterPro"/>
</dbReference>
<reference evidence="16 17" key="1">
    <citation type="submission" date="2017-01" db="EMBL/GenBank/DDBJ databases">
        <title>Draft genome sequence of Diplodia seriata F98.1, a fungal species involved in grapevine trunk diseases.</title>
        <authorList>
            <person name="Robert-Siegwald G."/>
            <person name="Vallet J."/>
            <person name="Abou-Mansour E."/>
            <person name="Xu J."/>
            <person name="Rey P."/>
            <person name="Bertsch C."/>
            <person name="Rego C."/>
            <person name="Larignon P."/>
            <person name="Fontaine F."/>
            <person name="Lebrun M.-H."/>
        </authorList>
    </citation>
    <scope>NUCLEOTIDE SEQUENCE [LARGE SCALE GENOMIC DNA]</scope>
    <source>
        <strain evidence="16 17">F98.1</strain>
    </source>
</reference>
<gene>
    <name evidence="16" type="ORF">BK809_0000402</name>
</gene>
<dbReference type="GO" id="GO:0061630">
    <property type="term" value="F:ubiquitin protein ligase activity"/>
    <property type="evidence" value="ECO:0007669"/>
    <property type="project" value="UniProtKB-EC"/>
</dbReference>
<feature type="compositionally biased region" description="Basic residues" evidence="12">
    <location>
        <begin position="568"/>
        <end position="584"/>
    </location>
</feature>
<evidence type="ECO:0000256" key="1">
    <source>
        <dbReference type="ARBA" id="ARBA00001798"/>
    </source>
</evidence>
<feature type="domain" description="RWD" evidence="14">
    <location>
        <begin position="12"/>
        <end position="161"/>
    </location>
</feature>
<sequence length="678" mass="75462">MADSADDDEREEELSSIAAIFPELALDPANPFKASIDLTVAPSAPLAVTFPPAVDGAPPNSLPTPPTSDNEEATSIGAPKPPAHDIHRLSYLPPLRLQVTLPEGYPADKPPQFDLSTSPKWLPDATLHKLVDEGPLLWEEYGRGQVVFAYIDFLQQAAEGCFDLVGDEGAVIEVAEDMKIPLLDYDIKAKRERFEQETFDCGVCLEPKKGTVCHRLMRCGHVFCVACLQDFYTNCIKEGDVSSVRCMDPSCGKEDKKKRSERTVSPGELLQIPIEQEMVKRYVEMKRKKKLEADKDTVYCPRKWCQGPARSKKYPKITDLTQLVESDSEGEGESGAPPRDRVEEQMRGSKSGDRLAVCEDCEYAFCRVCLAGWHGEFVRCYPRSSTELTEEEQASYDYLRMHTSQCPTCSSPCQKTQGCNHMCCFQCRTHFCYLCGAWLAPDNPYQHFNNKTIGCYMRLWELEEGDEGNANNGGNRDVRFDGARGWEAAIAAVNEADAREVQAAENVAAAAPPGGDANHHHPALPPAPMPPRAENDPPLVVEMNQLRIAAAPNQPQPQPQPQRQQRQQQRHQQPHQQPQRRVHPNQHNNRNPNANQAAAAAARRNNNNRLPAGGPEANGAAGRNVRFHREARMNQAQGRHADDALQRFLAAAQADEEDDWDSDELDGDGDEAWVIPER</sequence>
<dbReference type="FunFam" id="3.30.40.10:FF:000416">
    <property type="entry name" value="RBR-type E3 ubiquitin transferase"/>
    <property type="match status" value="1"/>
</dbReference>
<dbReference type="PROSITE" id="PS50089">
    <property type="entry name" value="ZF_RING_2"/>
    <property type="match status" value="1"/>
</dbReference>
<dbReference type="Gene3D" id="3.30.40.10">
    <property type="entry name" value="Zinc/RING finger domain, C3HC4 (zinc finger)"/>
    <property type="match status" value="1"/>
</dbReference>
<dbReference type="SUPFAM" id="SSF57850">
    <property type="entry name" value="RING/U-box"/>
    <property type="match status" value="2"/>
</dbReference>
<dbReference type="Gene3D" id="3.10.110.10">
    <property type="entry name" value="Ubiquitin Conjugating Enzyme"/>
    <property type="match status" value="1"/>
</dbReference>
<evidence type="ECO:0000256" key="8">
    <source>
        <dbReference type="ARBA" id="ARBA00022786"/>
    </source>
</evidence>
<protein>
    <recommendedName>
        <fullName evidence="3">RBR-type E3 ubiquitin transferase</fullName>
        <ecNumber evidence="3">2.3.2.31</ecNumber>
    </recommendedName>
</protein>
<feature type="domain" description="RING-type" evidence="15">
    <location>
        <begin position="197"/>
        <end position="459"/>
    </location>
</feature>
<feature type="compositionally biased region" description="Basic and acidic residues" evidence="12">
    <location>
        <begin position="338"/>
        <end position="348"/>
    </location>
</feature>
<evidence type="ECO:0000313" key="17">
    <source>
        <dbReference type="Proteomes" id="UP000190776"/>
    </source>
</evidence>
<dbReference type="PROSITE" id="PS50908">
    <property type="entry name" value="RWD"/>
    <property type="match status" value="1"/>
</dbReference>
<dbReference type="SUPFAM" id="SSF54495">
    <property type="entry name" value="UBC-like"/>
    <property type="match status" value="1"/>
</dbReference>
<keyword evidence="6" id="KW-0677">Repeat</keyword>
<dbReference type="PROSITE" id="PS51873">
    <property type="entry name" value="TRIAD"/>
    <property type="match status" value="1"/>
</dbReference>
<evidence type="ECO:0000256" key="9">
    <source>
        <dbReference type="ARBA" id="ARBA00022833"/>
    </source>
</evidence>
<dbReference type="SMART" id="SM00647">
    <property type="entry name" value="IBR"/>
    <property type="match status" value="2"/>
</dbReference>
<dbReference type="EMBL" id="MSZU01000077">
    <property type="protein sequence ID" value="OMP86727.1"/>
    <property type="molecule type" value="Genomic_DNA"/>
</dbReference>
<dbReference type="EC" id="2.3.2.31" evidence="3"/>
<dbReference type="Pfam" id="PF01485">
    <property type="entry name" value="IBR"/>
    <property type="match status" value="1"/>
</dbReference>
<dbReference type="InterPro" id="IPR006575">
    <property type="entry name" value="RWD_dom"/>
</dbReference>
<dbReference type="InterPro" id="IPR044066">
    <property type="entry name" value="TRIAD_supradom"/>
</dbReference>
<comment type="pathway">
    <text evidence="2">Protein modification; protein ubiquitination.</text>
</comment>
<evidence type="ECO:0000313" key="16">
    <source>
        <dbReference type="EMBL" id="OMP86727.1"/>
    </source>
</evidence>
<dbReference type="GO" id="GO:0008270">
    <property type="term" value="F:zinc ion binding"/>
    <property type="evidence" value="ECO:0007669"/>
    <property type="project" value="UniProtKB-KW"/>
</dbReference>
<dbReference type="SMART" id="SM00591">
    <property type="entry name" value="RWD"/>
    <property type="match status" value="1"/>
</dbReference>
<keyword evidence="8" id="KW-0833">Ubl conjugation pathway</keyword>
<dbReference type="InterPro" id="IPR001841">
    <property type="entry name" value="Znf_RING"/>
</dbReference>
<evidence type="ECO:0000256" key="6">
    <source>
        <dbReference type="ARBA" id="ARBA00022737"/>
    </source>
</evidence>